<evidence type="ECO:0000256" key="8">
    <source>
        <dbReference type="ARBA" id="ARBA00023242"/>
    </source>
</evidence>
<evidence type="ECO:0000313" key="13">
    <source>
        <dbReference type="Proteomes" id="UP001479436"/>
    </source>
</evidence>
<dbReference type="InterPro" id="IPR036236">
    <property type="entry name" value="Znf_C2H2_sf"/>
</dbReference>
<dbReference type="PROSITE" id="PS50157">
    <property type="entry name" value="ZINC_FINGER_C2H2_2"/>
    <property type="match status" value="2"/>
</dbReference>
<keyword evidence="2" id="KW-0479">Metal-binding</keyword>
<dbReference type="EMBL" id="JASJQH010007438">
    <property type="protein sequence ID" value="KAK9709059.1"/>
    <property type="molecule type" value="Genomic_DNA"/>
</dbReference>
<keyword evidence="13" id="KW-1185">Reference proteome</keyword>
<evidence type="ECO:0000313" key="12">
    <source>
        <dbReference type="EMBL" id="KAK9709059.1"/>
    </source>
</evidence>
<comment type="subcellular location">
    <subcellularLocation>
        <location evidence="1">Nucleus</location>
    </subcellularLocation>
</comment>
<dbReference type="PANTHER" id="PTHR47428">
    <property type="entry name" value="REGULATORY PROTEIN MIG1-RELATED"/>
    <property type="match status" value="1"/>
</dbReference>
<evidence type="ECO:0000256" key="2">
    <source>
        <dbReference type="ARBA" id="ARBA00022723"/>
    </source>
</evidence>
<feature type="region of interest" description="Disordered" evidence="10">
    <location>
        <begin position="75"/>
        <end position="115"/>
    </location>
</feature>
<gene>
    <name evidence="12" type="ORF">K7432_009286</name>
</gene>
<reference evidence="12 13" key="1">
    <citation type="submission" date="2023-04" db="EMBL/GenBank/DDBJ databases">
        <title>Genome of Basidiobolus ranarum AG-B5.</title>
        <authorList>
            <person name="Stajich J.E."/>
            <person name="Carter-House D."/>
            <person name="Gryganskyi A."/>
        </authorList>
    </citation>
    <scope>NUCLEOTIDE SEQUENCE [LARGE SCALE GENOMIC DNA]</scope>
    <source>
        <strain evidence="12 13">AG-B5</strain>
    </source>
</reference>
<dbReference type="InterPro" id="IPR051007">
    <property type="entry name" value="creA/MIG_C2H2-ZnF"/>
</dbReference>
<evidence type="ECO:0000256" key="5">
    <source>
        <dbReference type="ARBA" id="ARBA00022833"/>
    </source>
</evidence>
<keyword evidence="7" id="KW-0804">Transcription</keyword>
<keyword evidence="8" id="KW-0539">Nucleus</keyword>
<dbReference type="Proteomes" id="UP001479436">
    <property type="component" value="Unassembled WGS sequence"/>
</dbReference>
<dbReference type="Gene3D" id="3.30.160.60">
    <property type="entry name" value="Classic Zinc Finger"/>
    <property type="match status" value="2"/>
</dbReference>
<evidence type="ECO:0000259" key="11">
    <source>
        <dbReference type="PROSITE" id="PS50157"/>
    </source>
</evidence>
<accession>A0ABR2VXE0</accession>
<feature type="region of interest" description="Disordered" evidence="10">
    <location>
        <begin position="171"/>
        <end position="191"/>
    </location>
</feature>
<feature type="domain" description="C2H2-type" evidence="11">
    <location>
        <begin position="62"/>
        <end position="91"/>
    </location>
</feature>
<dbReference type="PANTHER" id="PTHR47428:SF1">
    <property type="entry name" value="REGULATORY PROTEIN MIG1-RELATED"/>
    <property type="match status" value="1"/>
</dbReference>
<dbReference type="Pfam" id="PF00096">
    <property type="entry name" value="zf-C2H2"/>
    <property type="match status" value="2"/>
</dbReference>
<organism evidence="12 13">
    <name type="scientific">Basidiobolus ranarum</name>
    <dbReference type="NCBI Taxonomy" id="34480"/>
    <lineage>
        <taxon>Eukaryota</taxon>
        <taxon>Fungi</taxon>
        <taxon>Fungi incertae sedis</taxon>
        <taxon>Zoopagomycota</taxon>
        <taxon>Entomophthoromycotina</taxon>
        <taxon>Basidiobolomycetes</taxon>
        <taxon>Basidiobolales</taxon>
        <taxon>Basidiobolaceae</taxon>
        <taxon>Basidiobolus</taxon>
    </lineage>
</organism>
<name>A0ABR2VXE0_9FUNG</name>
<dbReference type="SMART" id="SM00355">
    <property type="entry name" value="ZnF_C2H2"/>
    <property type="match status" value="2"/>
</dbReference>
<comment type="caution">
    <text evidence="12">The sequence shown here is derived from an EMBL/GenBank/DDBJ whole genome shotgun (WGS) entry which is preliminary data.</text>
</comment>
<feature type="compositionally biased region" description="Low complexity" evidence="10">
    <location>
        <begin position="95"/>
        <end position="105"/>
    </location>
</feature>
<evidence type="ECO:0000256" key="6">
    <source>
        <dbReference type="ARBA" id="ARBA00023015"/>
    </source>
</evidence>
<evidence type="ECO:0000256" key="1">
    <source>
        <dbReference type="ARBA" id="ARBA00004123"/>
    </source>
</evidence>
<dbReference type="InterPro" id="IPR013087">
    <property type="entry name" value="Znf_C2H2_type"/>
</dbReference>
<protein>
    <recommendedName>
        <fullName evidence="11">C2H2-type domain-containing protein</fullName>
    </recommendedName>
</protein>
<evidence type="ECO:0000256" key="9">
    <source>
        <dbReference type="PROSITE-ProRule" id="PRU00042"/>
    </source>
</evidence>
<evidence type="ECO:0000256" key="3">
    <source>
        <dbReference type="ARBA" id="ARBA00022737"/>
    </source>
</evidence>
<keyword evidence="3" id="KW-0677">Repeat</keyword>
<evidence type="ECO:0000256" key="7">
    <source>
        <dbReference type="ARBA" id="ARBA00023163"/>
    </source>
</evidence>
<sequence length="238" mass="26906">MSSSNMYYYASLFLGNKDTESTQNMPKSTAIRPHTCNVCQKAFRRLEHLTRHIRTHTGEKPYSCTFESCGKRSSRSDELTRHARIHSKKMRLAESPSSQSFGSDSPLELHDSPFLTPSPMTRNRFIYSPQISMGDSFTHALNLTYPGQQHNHFPLGKLNLPPIHPPSPSWSIYSASSNSDSEEETMHPTLSNSILRSDVNVMSSPSKVRLSDIMELSPEKRILPMPNFTSRSQTSLPF</sequence>
<proteinExistence type="predicted"/>
<dbReference type="PROSITE" id="PS00028">
    <property type="entry name" value="ZINC_FINGER_C2H2_1"/>
    <property type="match status" value="1"/>
</dbReference>
<evidence type="ECO:0000256" key="4">
    <source>
        <dbReference type="ARBA" id="ARBA00022771"/>
    </source>
</evidence>
<keyword evidence="4 9" id="KW-0863">Zinc-finger</keyword>
<keyword evidence="5" id="KW-0862">Zinc</keyword>
<keyword evidence="6" id="KW-0805">Transcription regulation</keyword>
<dbReference type="SUPFAM" id="SSF57667">
    <property type="entry name" value="beta-beta-alpha zinc fingers"/>
    <property type="match status" value="1"/>
</dbReference>
<feature type="domain" description="C2H2-type" evidence="11">
    <location>
        <begin position="34"/>
        <end position="61"/>
    </location>
</feature>
<evidence type="ECO:0000256" key="10">
    <source>
        <dbReference type="SAM" id="MobiDB-lite"/>
    </source>
</evidence>